<feature type="region of interest" description="Disordered" evidence="1">
    <location>
        <begin position="2879"/>
        <end position="2936"/>
    </location>
</feature>
<feature type="compositionally biased region" description="Low complexity" evidence="1">
    <location>
        <begin position="164"/>
        <end position="184"/>
    </location>
</feature>
<accession>A8B617</accession>
<feature type="region of interest" description="Disordered" evidence="1">
    <location>
        <begin position="690"/>
        <end position="709"/>
    </location>
</feature>
<evidence type="ECO:0000256" key="1">
    <source>
        <dbReference type="SAM" id="MobiDB-lite"/>
    </source>
</evidence>
<proteinExistence type="predicted"/>
<feature type="region of interest" description="Disordered" evidence="1">
    <location>
        <begin position="2647"/>
        <end position="2685"/>
    </location>
</feature>
<keyword evidence="3" id="KW-1185">Reference proteome</keyword>
<feature type="region of interest" description="Disordered" evidence="1">
    <location>
        <begin position="549"/>
        <end position="571"/>
    </location>
</feature>
<evidence type="ECO:0000313" key="2">
    <source>
        <dbReference type="EMBL" id="KAE8305061.1"/>
    </source>
</evidence>
<gene>
    <name evidence="2" type="ORF">GL50803_0016731</name>
</gene>
<feature type="compositionally biased region" description="Basic and acidic residues" evidence="1">
    <location>
        <begin position="2919"/>
        <end position="2933"/>
    </location>
</feature>
<comment type="caution">
    <text evidence="2">The sequence shown here is derived from an EMBL/GenBank/DDBJ whole genome shotgun (WGS) entry which is preliminary data.</text>
</comment>
<organism evidence="2 3">
    <name type="scientific">Giardia intestinalis (strain ATCC 50803 / WB clone C6)</name>
    <name type="common">Giardia lamblia</name>
    <dbReference type="NCBI Taxonomy" id="184922"/>
    <lineage>
        <taxon>Eukaryota</taxon>
        <taxon>Metamonada</taxon>
        <taxon>Diplomonadida</taxon>
        <taxon>Hexamitidae</taxon>
        <taxon>Giardiinae</taxon>
        <taxon>Giardia</taxon>
    </lineage>
</organism>
<feature type="compositionally biased region" description="Polar residues" evidence="1">
    <location>
        <begin position="1114"/>
        <end position="1129"/>
    </location>
</feature>
<feature type="region of interest" description="Disordered" evidence="1">
    <location>
        <begin position="439"/>
        <end position="493"/>
    </location>
</feature>
<feature type="compositionally biased region" description="Polar residues" evidence="1">
    <location>
        <begin position="24"/>
        <end position="37"/>
    </location>
</feature>
<dbReference type="VEuPathDB" id="GiardiaDB:GL50803_16731"/>
<feature type="region of interest" description="Disordered" evidence="1">
    <location>
        <begin position="1103"/>
        <end position="1162"/>
    </location>
</feature>
<dbReference type="RefSeq" id="XP_001709358.1">
    <property type="nucleotide sequence ID" value="XM_001709306.1"/>
</dbReference>
<feature type="compositionally biased region" description="Low complexity" evidence="1">
    <location>
        <begin position="1130"/>
        <end position="1151"/>
    </location>
</feature>
<dbReference type="OMA" id="TRKYDET"/>
<name>A8B617_GIAIC</name>
<feature type="compositionally biased region" description="Low complexity" evidence="1">
    <location>
        <begin position="475"/>
        <end position="486"/>
    </location>
</feature>
<feature type="compositionally biased region" description="Low complexity" evidence="1">
    <location>
        <begin position="216"/>
        <end position="230"/>
    </location>
</feature>
<feature type="region of interest" description="Disordered" evidence="1">
    <location>
        <begin position="889"/>
        <end position="922"/>
    </location>
</feature>
<protein>
    <submittedName>
        <fullName evidence="2">Uncharacterized protein</fullName>
    </submittedName>
</protein>
<feature type="region of interest" description="Disordered" evidence="1">
    <location>
        <begin position="2526"/>
        <end position="2545"/>
    </location>
</feature>
<sequence length="3049" mass="334143">MDKQQVPPSYGLFLLGKKQKRQMQDSVSELSQSNASSKDSEAPGISYRNPALTQGGDAKARGYHEEKHNNLLNEVRSQLSDLRDLLSSSKGSEFHEASAESSDLRITDEQLAQMAPGERALFLQRLPDLQNELFSEGISSSMSVGDAVDGAVPGKRFQPPAPIARQAMPTPTTTAAAKTAQADALPLQASKGAPPRVTRLQAGTPNQSQLGKGYMSSASTRTPASSSFAAGDDSRRSATEQPRVVSIQRANLEVDNTASIPHDIETSVESDFSTSDITDVIEANVVLPPRLPQLAPAMNQRSTSSKRAKTPSEPRTVIQRVKPEIDDIVLPPPESNAPCDSEVDPDEYDATLTVHRRPQSAGGGLTGSNKDNSYNSAYAKSSFQAQNRLDDSDHSDLNILSSNATLLYTKQPRAAPKGTPAAIYNKNMAAPLGQDYTNESYDNGVTSEANHGTGLRSNAGRGVLRSPRNERQASRTRSTRQQSNSSPGSFDDDIVNSVHAAASNFVRLPKQSKQALTLPEDSEPMLADIMTIPESTVLYNPRQHASAFGKHSADAGDRPFAGRKPRGSMPGGVDDGASYEHYDDAYGHTNVLSIQREPLLRSKPQKDIGKDVSNASKHANTSMPGSSGYYGEDISVEDDIQETKLFISAADAGRSRLVSDKSIGEKKHKRQHQGPNHTIVTQLAQYETKSREQMMQYESDEDHSSSDPEVTISKLVYPKLTPAEQEKLRRLAEVRSKQPKAHIPDVHVYGRPKGNELELEDVDPLKQKDAAPATASTTNVDSSYLYSNVTPYYQYKRQLTKSISQGLMKAKDMKNSVSDDTPAQEVTQFVNSKYVEMARAVGMTDPSLLQGDVAKSYVKGAPLSNALHIRSDMTLGDIARSGRKFVVARKEEATPADLSRATATGRDGYAQKDDSSDSEPQYEDMTILPAAEPYYGLPQPDFESFNHSIQSMRQSLLMRSSNTQSTSLTENQLDDRITRAKEAIRAAERQNGLSPSVLTTGSLSTNWAQAASPTTYMPQVISPAAHPRVRPTSRSHPPIPEPPLPGSLSEGGQISQATVQRMNTMSDMVMPDRTTSASSTSSGASGTLMQQLQKYGTIDPKVGVQSASGIPRSNKAQVTPRTPGAASQNSRGSRPGQPQSSGRPGSMSGPRPSKRMYLQAPTQDPDNVVEAVALAEYILAQSRVSIDGSDCPNNMLAILSDLELPSSQQLRNLKGVLNTVRELNVSYDYKLNAPFQTCCQQSVEVSSLSRAPLKPPSSDCPYLYCTTNYQLCNAINIPDVAKDYSATIDMIAHDAPPVHTAQHDIVLGCSSFPAEPIPNRSGSVMKLDLTLPSISIQLQPSVLENEETSLTSSSDTDVEFAAPEYMLRSQMLTRTPSHTLIADTRTLELDRLSCALRECQPCTRPLLLETQVNAIWNFSNDAFSDTLIDNSDSIIEAWPAPTFFLTDLRIKHMQAIPVTTQPERNNLGSLTHNRRSSLQYYKNAQLLLYGFVPDESRGVSILQSWQQKVDLANSATSLVAPDLTQEEEDTVNLRNCEQPSIEGGIDHLAPQTSVSKDSFLGDIRHLPNSSPVPDVQLDNLTSSCIQCELSASNGESIDVDMLTTTSVMHNLAKSTVRPIVADSNEVDISLVETLRPPIEIETQLAHPFRLPRELTLQQDTLSSSCANSPREEICVTTTEMQIPQVVDQSHRKESASEPTLTMPFAISTIPLYTMNPAKTEATRHLYGHPHWQFPDDSVVFQAPKQYANREFAIQNNINQSDDIFEASVEAELTLKYVQQSLDSACLNMVSVPADPYLLFRQPIATCTAAKEYVSKEIHRTCTDEAITAIPIYSINKTRAHIIRVTSGQRDLVTAGEKSITYLTRAIDAELIRHDDDQQCFEIDLPFIRKARSNFSHGVVDNLHSDVIAMHDVIVKAQPSKTNIHEPSDNSYGPIHALSKLEVVHDNFNTCNLTRSKSAYVELSRHVCTKEVINPRIDCPRSLDGISIRSSSVSRSYTHNSDYPNIRITRLGNRDPKLCDSIAPVSTLNTQKSYMLKALNDVDETCLEITVPKRAYHKDATPPIEQHMLSNYTRIMSQPTMNLPKESKGSSPQEGRAMPLYTLECQNTSIEQSVTRATSINDQRSNNHDYTTSMYKDCIGIEDCTIEKESIMLNLRTRSELIPLTNREPSGTPYSDPVDDDGVQSYVHAIQQDNVISSDSIKPHTKQPFEDLHEASSDAPLAKLHTWIGPAFKLPTNTQKSGASLTEASANNSYTSFLSVEGPSLPLRFDFSKPDYTVSIATLDETLENTHTGKASTILKYTNFDTPSTIPSTLLANEMTFQTPEAMAERASTNLLLYPQQTLLLREPLTEQEPGDAGSVIRTNLLSSPIESEPQQLYPQSNFYIKQTTDPLNESVIAQECKKTDFVRSYVKIKPIHQEIVEDEEVVPLSVATRHGKQHIAKAFTSIGQNSRPVLSQPSTSVGTGSVPLSASVSSSVSELLGQINTAIAVSKDTMARTVSSQDKPPVFIVASSESGIELPTILEHGLPQPSVDAERNQSISEPKDVKQSISIIQSERQINTKTAKTTSIEPVAVPNSDAALPPPFPQSYKAAVIDRAIETRGPYLLKKTTAEKNTLAKEVAYSIRRLPPNTSEEPSSGSTHVIQEEPIIDASPSSELNSLQRDPKYSHSSRMRPITSHSNSAVCPDLAASVPNGDCPPKRTHGLQQTPDTCPEHLSAILQALQSLVDISRNNMLFAQACNDSQKHAIDPLLWQEYVKQLEFLTTSIKLSSETVLDLKIAFQTLNDKLVDQLTSDIKSDLLVSGQATPDITSATKDDTPSLPSVVPASEEPRSPLTAGAKAELDYQSAPSAPLDRLEELQRLYRELSASKDVIDKYAHILNSPTGSTNPASRTSSVSAPSNIDEPFQFTRPISESGMNKLNDYKPASRESLEDAPNHPMWHEPVQNIAPLKNATPKPQSLSAPVPLKPKREICLPVMSTNLIAKIKREAKRRKEISEDALVRSRTLGPYLRQITYTESSIANHITFAVFNDIMDSITTECVESIKKLMGLN</sequence>
<reference evidence="2 3" key="1">
    <citation type="journal article" date="2007" name="Science">
        <title>Genomic minimalism in the early diverging intestinal parasite Giardia lamblia.</title>
        <authorList>
            <person name="Morrison H.G."/>
            <person name="McArthur A.G."/>
            <person name="Gillin F.D."/>
            <person name="Aley S.B."/>
            <person name="Adam R.D."/>
            <person name="Olsen G.J."/>
            <person name="Best A.A."/>
            <person name="Cande W.Z."/>
            <person name="Chen F."/>
            <person name="Cipriano M.J."/>
            <person name="Davids B.J."/>
            <person name="Dawson S.C."/>
            <person name="Elmendorf H.G."/>
            <person name="Hehl A.B."/>
            <person name="Holder M.E."/>
            <person name="Huse S.M."/>
            <person name="Kim U.U."/>
            <person name="Lasek-Nesselquist E."/>
            <person name="Manning G."/>
            <person name="Nigam A."/>
            <person name="Nixon J.E."/>
            <person name="Palm D."/>
            <person name="Passamaneck N.E."/>
            <person name="Prabhu A."/>
            <person name="Reich C.I."/>
            <person name="Reiner D.S."/>
            <person name="Samuelson J."/>
            <person name="Svard S.G."/>
            <person name="Sogin M.L."/>
        </authorList>
    </citation>
    <scope>NUCLEOTIDE SEQUENCE [LARGE SCALE GENOMIC DNA]</scope>
    <source>
        <strain evidence="2 3">WB C6</strain>
    </source>
</reference>
<dbReference type="EMBL" id="AACB03000001">
    <property type="protein sequence ID" value="KAE8305061.1"/>
    <property type="molecule type" value="Genomic_DNA"/>
</dbReference>
<feature type="compositionally biased region" description="Polar residues" evidence="1">
    <location>
        <begin position="613"/>
        <end position="625"/>
    </location>
</feature>
<dbReference type="KEGG" id="gla:GL50803_0016731"/>
<feature type="region of interest" description="Disordered" evidence="1">
    <location>
        <begin position="604"/>
        <end position="626"/>
    </location>
</feature>
<feature type="compositionally biased region" description="Basic and acidic residues" evidence="1">
    <location>
        <begin position="58"/>
        <end position="69"/>
    </location>
</feature>
<feature type="region of interest" description="Disordered" evidence="1">
    <location>
        <begin position="2807"/>
        <end position="2832"/>
    </location>
</feature>
<feature type="compositionally biased region" description="Polar residues" evidence="1">
    <location>
        <begin position="2651"/>
        <end position="2660"/>
    </location>
</feature>
<feature type="region of interest" description="Disordered" evidence="1">
    <location>
        <begin position="1"/>
        <end position="71"/>
    </location>
</feature>
<dbReference type="HOGENOM" id="CLU_225943_0_0_1"/>
<feature type="region of interest" description="Disordered" evidence="1">
    <location>
        <begin position="1025"/>
        <end position="1052"/>
    </location>
</feature>
<feature type="compositionally biased region" description="Polar residues" evidence="1">
    <location>
        <begin position="2879"/>
        <end position="2898"/>
    </location>
</feature>
<feature type="compositionally biased region" description="Polar residues" evidence="1">
    <location>
        <begin position="201"/>
        <end position="210"/>
    </location>
</feature>
<evidence type="ECO:0000313" key="3">
    <source>
        <dbReference type="Proteomes" id="UP000001548"/>
    </source>
</evidence>
<feature type="region of interest" description="Disordered" evidence="1">
    <location>
        <begin position="160"/>
        <end position="243"/>
    </location>
</feature>
<dbReference type="Proteomes" id="UP000001548">
    <property type="component" value="Unassembled WGS sequence"/>
</dbReference>
<dbReference type="GeneID" id="5702281"/>
<feature type="compositionally biased region" description="Polar residues" evidence="1">
    <location>
        <begin position="439"/>
        <end position="450"/>
    </location>
</feature>